<gene>
    <name evidence="1" type="ORF">PXX05_13775</name>
</gene>
<dbReference type="InterPro" id="IPR011989">
    <property type="entry name" value="ARM-like"/>
</dbReference>
<accession>A0ABY8AQY8</accession>
<keyword evidence="2" id="KW-1185">Reference proteome</keyword>
<dbReference type="SUPFAM" id="SSF48371">
    <property type="entry name" value="ARM repeat"/>
    <property type="match status" value="1"/>
</dbReference>
<dbReference type="InterPro" id="IPR016024">
    <property type="entry name" value="ARM-type_fold"/>
</dbReference>
<evidence type="ECO:0000313" key="2">
    <source>
        <dbReference type="Proteomes" id="UP001222087"/>
    </source>
</evidence>
<organism evidence="1 2">
    <name type="scientific">Legionella cardiaca</name>
    <dbReference type="NCBI Taxonomy" id="1071983"/>
    <lineage>
        <taxon>Bacteria</taxon>
        <taxon>Pseudomonadati</taxon>
        <taxon>Pseudomonadota</taxon>
        <taxon>Gammaproteobacteria</taxon>
        <taxon>Legionellales</taxon>
        <taxon>Legionellaceae</taxon>
        <taxon>Legionella</taxon>
    </lineage>
</organism>
<proteinExistence type="predicted"/>
<name>A0ABY8AQY8_9GAMM</name>
<dbReference type="Pfam" id="PF13646">
    <property type="entry name" value="HEAT_2"/>
    <property type="match status" value="1"/>
</dbReference>
<dbReference type="EMBL" id="CP119078">
    <property type="protein sequence ID" value="WED42953.1"/>
    <property type="molecule type" value="Genomic_DNA"/>
</dbReference>
<evidence type="ECO:0000313" key="1">
    <source>
        <dbReference type="EMBL" id="WED42953.1"/>
    </source>
</evidence>
<dbReference type="Proteomes" id="UP001222087">
    <property type="component" value="Chromosome"/>
</dbReference>
<protein>
    <submittedName>
        <fullName evidence="1">HEAT repeat domain-containing protein</fullName>
    </submittedName>
</protein>
<dbReference type="Gene3D" id="1.25.10.10">
    <property type="entry name" value="Leucine-rich Repeat Variant"/>
    <property type="match status" value="1"/>
</dbReference>
<reference evidence="1 2" key="1">
    <citation type="submission" date="2023-02" db="EMBL/GenBank/DDBJ databases">
        <title>Genome Sequence of L. cardiaca H63T.</title>
        <authorList>
            <person name="Lopez A.E."/>
            <person name="Cianciotto N.P."/>
        </authorList>
    </citation>
    <scope>NUCLEOTIDE SEQUENCE [LARGE SCALE GENOMIC DNA]</scope>
    <source>
        <strain evidence="1 2">H63</strain>
    </source>
</reference>
<sequence>MIKNLCVIVSLTLPIKLMAGNIIDLYGDESNKSQKIVSKYSKRISDLENRLEKQFKENSTKEWDKISLLKNHLTNDIKKEGDYLYVDLNTIFYSNNKNKYTTIDVVTKSQPERMRFAASARMKGNFAAKNDLINDMIVFQNTATNLWMNGQLKTTEIPCPVYHCIRQFEHPQLKPYLKIFNEGAIKQKKLILDTMNSDPNPERRAAAAFLMGHFTNPREIIQRLLPHVQDKDTGVRNNVIRVIAETMENAKITQINLRPFLELLDSPQITDRNKALFVLLNTTNSKSAKQQIINQGGKNLLAILKLKQLNNHDIAYQILKRVSGKNYSEDNLIAWKKWVDTNAA</sequence>
<dbReference type="RefSeq" id="WP_275088768.1">
    <property type="nucleotide sequence ID" value="NZ_CP119078.1"/>
</dbReference>